<dbReference type="EMBL" id="AUZZ01009028">
    <property type="protein sequence ID" value="EQD35178.1"/>
    <property type="molecule type" value="Genomic_DNA"/>
</dbReference>
<dbReference type="InterPro" id="IPR014721">
    <property type="entry name" value="Ribsml_uS5_D2-typ_fold_subgr"/>
</dbReference>
<proteinExistence type="predicted"/>
<dbReference type="Pfam" id="PF22700">
    <property type="entry name" value="MVD-like_N"/>
    <property type="match status" value="1"/>
</dbReference>
<evidence type="ECO:0000259" key="1">
    <source>
        <dbReference type="Pfam" id="PF22700"/>
    </source>
</evidence>
<sequence>MAMHMAGGSIRLDEMFTSIATPNMALVKYWGKRDERLILPMNSSISITLGEEFNTKTSVMFSNNAKEDSFSINGERQDLSNKDIKERFNVIDLMKKNGRY</sequence>
<accession>T0YQ16</accession>
<evidence type="ECO:0000313" key="2">
    <source>
        <dbReference type="EMBL" id="EQD35178.1"/>
    </source>
</evidence>
<dbReference type="Gene3D" id="3.30.230.10">
    <property type="match status" value="1"/>
</dbReference>
<protein>
    <submittedName>
        <fullName evidence="2">Diphosphomevalonate decarboxylase</fullName>
    </submittedName>
</protein>
<name>T0YQ16_9ZZZZ</name>
<feature type="domain" description="Diphosphomevalonate decarboxylase-like N-terminal" evidence="1">
    <location>
        <begin position="20"/>
        <end position="96"/>
    </location>
</feature>
<dbReference type="AlphaFoldDB" id="T0YQ16"/>
<gene>
    <name evidence="2" type="ORF">B2A_12515</name>
</gene>
<dbReference type="InterPro" id="IPR020568">
    <property type="entry name" value="Ribosomal_Su5_D2-typ_SF"/>
</dbReference>
<reference evidence="2" key="1">
    <citation type="submission" date="2013-08" db="EMBL/GenBank/DDBJ databases">
        <authorList>
            <person name="Mendez C."/>
            <person name="Richter M."/>
            <person name="Ferrer M."/>
            <person name="Sanchez J."/>
        </authorList>
    </citation>
    <scope>NUCLEOTIDE SEQUENCE</scope>
</reference>
<dbReference type="SUPFAM" id="SSF54211">
    <property type="entry name" value="Ribosomal protein S5 domain 2-like"/>
    <property type="match status" value="1"/>
</dbReference>
<comment type="caution">
    <text evidence="2">The sequence shown here is derived from an EMBL/GenBank/DDBJ whole genome shotgun (WGS) entry which is preliminary data.</text>
</comment>
<dbReference type="PANTHER" id="PTHR10977">
    <property type="entry name" value="DIPHOSPHOMEVALONATE DECARBOXYLASE"/>
    <property type="match status" value="1"/>
</dbReference>
<dbReference type="InterPro" id="IPR053859">
    <property type="entry name" value="MVD-like_N"/>
</dbReference>
<reference evidence="2" key="2">
    <citation type="journal article" date="2014" name="ISME J.">
        <title>Microbial stratification in low pH oxic and suboxic macroscopic growths along an acid mine drainage.</title>
        <authorList>
            <person name="Mendez-Garcia C."/>
            <person name="Mesa V."/>
            <person name="Sprenger R.R."/>
            <person name="Richter M."/>
            <person name="Diez M.S."/>
            <person name="Solano J."/>
            <person name="Bargiela R."/>
            <person name="Golyshina O.V."/>
            <person name="Manteca A."/>
            <person name="Ramos J.L."/>
            <person name="Gallego J.R."/>
            <person name="Llorente I."/>
            <person name="Martins Dos Santos V.A."/>
            <person name="Jensen O.N."/>
            <person name="Pelaez A.I."/>
            <person name="Sanchez J."/>
            <person name="Ferrer M."/>
        </authorList>
    </citation>
    <scope>NUCLEOTIDE SEQUENCE</scope>
</reference>
<dbReference type="PANTHER" id="PTHR10977:SF3">
    <property type="entry name" value="DIPHOSPHOMEVALONATE DECARBOXYLASE"/>
    <property type="match status" value="1"/>
</dbReference>
<organism evidence="2">
    <name type="scientific">mine drainage metagenome</name>
    <dbReference type="NCBI Taxonomy" id="410659"/>
    <lineage>
        <taxon>unclassified sequences</taxon>
        <taxon>metagenomes</taxon>
        <taxon>ecological metagenomes</taxon>
    </lineage>
</organism>